<dbReference type="Gene3D" id="2.40.10.10">
    <property type="entry name" value="Trypsin-like serine proteases"/>
    <property type="match status" value="1"/>
</dbReference>
<dbReference type="PANTHER" id="PTHR24252:SF7">
    <property type="entry name" value="HYALIN"/>
    <property type="match status" value="1"/>
</dbReference>
<dbReference type="CDD" id="cd00190">
    <property type="entry name" value="Tryp_SPc"/>
    <property type="match status" value="1"/>
</dbReference>
<dbReference type="FunFam" id="2.40.10.10:FF:000002">
    <property type="entry name" value="Transmembrane protease serine"/>
    <property type="match status" value="1"/>
</dbReference>
<dbReference type="PROSITE" id="PS50240">
    <property type="entry name" value="TRYPSIN_DOM"/>
    <property type="match status" value="1"/>
</dbReference>
<protein>
    <submittedName>
        <fullName evidence="5">Trypsin-like serine protease</fullName>
    </submittedName>
</protein>
<dbReference type="OrthoDB" id="6380398at2759"/>
<keyword evidence="3" id="KW-0732">Signal</keyword>
<dbReference type="SMART" id="SM00020">
    <property type="entry name" value="Tryp_SPc"/>
    <property type="match status" value="1"/>
</dbReference>
<dbReference type="PROSITE" id="PS00134">
    <property type="entry name" value="TRYPSIN_HIS"/>
    <property type="match status" value="1"/>
</dbReference>
<accession>A0A137P606</accession>
<dbReference type="Proteomes" id="UP000070444">
    <property type="component" value="Unassembled WGS sequence"/>
</dbReference>
<dbReference type="Pfam" id="PF00089">
    <property type="entry name" value="Trypsin"/>
    <property type="match status" value="1"/>
</dbReference>
<feature type="domain" description="Peptidase S1" evidence="4">
    <location>
        <begin position="34"/>
        <end position="268"/>
    </location>
</feature>
<keyword evidence="2 5" id="KW-0645">Protease</keyword>
<keyword evidence="2" id="KW-0378">Hydrolase</keyword>
<dbReference type="EMBL" id="KQ964502">
    <property type="protein sequence ID" value="KXN70433.1"/>
    <property type="molecule type" value="Genomic_DNA"/>
</dbReference>
<dbReference type="InterPro" id="IPR043504">
    <property type="entry name" value="Peptidase_S1_PA_chymotrypsin"/>
</dbReference>
<evidence type="ECO:0000256" key="3">
    <source>
        <dbReference type="SAM" id="SignalP"/>
    </source>
</evidence>
<gene>
    <name evidence="5" type="ORF">CONCODRAFT_39425</name>
</gene>
<evidence type="ECO:0000259" key="4">
    <source>
        <dbReference type="PROSITE" id="PS50240"/>
    </source>
</evidence>
<dbReference type="OMA" id="GPYDDIQ"/>
<dbReference type="SUPFAM" id="SSF50494">
    <property type="entry name" value="Trypsin-like serine proteases"/>
    <property type="match status" value="1"/>
</dbReference>
<reference evidence="5 6" key="1">
    <citation type="journal article" date="2015" name="Genome Biol. Evol.">
        <title>Phylogenomic analyses indicate that early fungi evolved digesting cell walls of algal ancestors of land plants.</title>
        <authorList>
            <person name="Chang Y."/>
            <person name="Wang S."/>
            <person name="Sekimoto S."/>
            <person name="Aerts A.L."/>
            <person name="Choi C."/>
            <person name="Clum A."/>
            <person name="LaButti K.M."/>
            <person name="Lindquist E.A."/>
            <person name="Yee Ngan C."/>
            <person name="Ohm R.A."/>
            <person name="Salamov A.A."/>
            <person name="Grigoriev I.V."/>
            <person name="Spatafora J.W."/>
            <person name="Berbee M.L."/>
        </authorList>
    </citation>
    <scope>NUCLEOTIDE SEQUENCE [LARGE SCALE GENOMIC DNA]</scope>
    <source>
        <strain evidence="5 6">NRRL 28638</strain>
    </source>
</reference>
<dbReference type="PANTHER" id="PTHR24252">
    <property type="entry name" value="ACROSIN-RELATED"/>
    <property type="match status" value="1"/>
</dbReference>
<dbReference type="AlphaFoldDB" id="A0A137P606"/>
<dbReference type="InterPro" id="IPR018114">
    <property type="entry name" value="TRYPSIN_HIS"/>
</dbReference>
<keyword evidence="2" id="KW-0720">Serine protease</keyword>
<evidence type="ECO:0000256" key="1">
    <source>
        <dbReference type="ARBA" id="ARBA00023157"/>
    </source>
</evidence>
<dbReference type="GO" id="GO:0004252">
    <property type="term" value="F:serine-type endopeptidase activity"/>
    <property type="evidence" value="ECO:0007669"/>
    <property type="project" value="InterPro"/>
</dbReference>
<evidence type="ECO:0000313" key="6">
    <source>
        <dbReference type="Proteomes" id="UP000070444"/>
    </source>
</evidence>
<dbReference type="InterPro" id="IPR001254">
    <property type="entry name" value="Trypsin_dom"/>
</dbReference>
<dbReference type="PRINTS" id="PR00722">
    <property type="entry name" value="CHYMOTRYPSIN"/>
</dbReference>
<feature type="signal peptide" evidence="3">
    <location>
        <begin position="1"/>
        <end position="16"/>
    </location>
</feature>
<dbReference type="InterPro" id="IPR001314">
    <property type="entry name" value="Peptidase_S1A"/>
</dbReference>
<dbReference type="PROSITE" id="PS00135">
    <property type="entry name" value="TRYPSIN_SER"/>
    <property type="match status" value="1"/>
</dbReference>
<feature type="chain" id="PRO_5007294476" evidence="3">
    <location>
        <begin position="17"/>
        <end position="268"/>
    </location>
</feature>
<dbReference type="GO" id="GO:0006508">
    <property type="term" value="P:proteolysis"/>
    <property type="evidence" value="ECO:0007669"/>
    <property type="project" value="UniProtKB-KW"/>
</dbReference>
<dbReference type="FunFam" id="2.40.10.10:FF:000068">
    <property type="entry name" value="transmembrane protease serine 2"/>
    <property type="match status" value="1"/>
</dbReference>
<organism evidence="5 6">
    <name type="scientific">Conidiobolus coronatus (strain ATCC 28846 / CBS 209.66 / NRRL 28638)</name>
    <name type="common">Delacroixia coronata</name>
    <dbReference type="NCBI Taxonomy" id="796925"/>
    <lineage>
        <taxon>Eukaryota</taxon>
        <taxon>Fungi</taxon>
        <taxon>Fungi incertae sedis</taxon>
        <taxon>Zoopagomycota</taxon>
        <taxon>Entomophthoromycotina</taxon>
        <taxon>Entomophthoromycetes</taxon>
        <taxon>Entomophthorales</taxon>
        <taxon>Ancylistaceae</taxon>
        <taxon>Conidiobolus</taxon>
    </lineage>
</organism>
<proteinExistence type="predicted"/>
<dbReference type="InterPro" id="IPR009003">
    <property type="entry name" value="Peptidase_S1_PA"/>
</dbReference>
<dbReference type="InterPro" id="IPR033116">
    <property type="entry name" value="TRYPSIN_SER"/>
</dbReference>
<evidence type="ECO:0000313" key="5">
    <source>
        <dbReference type="EMBL" id="KXN70433.1"/>
    </source>
</evidence>
<evidence type="ECO:0000256" key="2">
    <source>
        <dbReference type="RuleBase" id="RU363034"/>
    </source>
</evidence>
<dbReference type="STRING" id="796925.A0A137P606"/>
<keyword evidence="6" id="KW-1185">Reference proteome</keyword>
<keyword evidence="1" id="KW-1015">Disulfide bond</keyword>
<name>A0A137P606_CONC2</name>
<sequence>MILIFQLILFLELINSQRAPGFFNRLFRYKGPRIVGGYEVNPPKKYAFMVSIQIQNKHTCGGILLNQNTVLTAAHCVFNDISEFTVKVGRHNLTKGDGEEGGASYRVLQRIIHPNFEDSVKGYDVAVWKIESVHPRFLDSQISLDQGEIAEDPRSKLTVVGWGRTAEGGPVSPVLLQITIPVVDWNKCAKNYLKEGVEMNNKTQICAGYFDGGIDSCQGDSGGPLFGILDNVVYLVGLVSYGVGCALPDIPGIYTKIAGVIPFINSNL</sequence>